<gene>
    <name evidence="2" type="ORF">CC117_05930</name>
</gene>
<keyword evidence="1" id="KW-1133">Transmembrane helix</keyword>
<sequence length="186" mass="19375">MERWNRFLLLAAGLLLLAAGVVVLLAGAGVFGAAVENRPVLGPDVRSFAAGHGWFWPALGVVLGLLALCAVGWLAAQLRTGRLRGLFVTDDALGGVRVGSAALADAVVDDLVGNPVVRAARVVVRGRPRRPVLQMSIETDAGADARALRADVEGRVLPRARRALGRPDLAGEIEIGVDAGSPARVR</sequence>
<dbReference type="Proteomes" id="UP000179627">
    <property type="component" value="Unassembled WGS sequence"/>
</dbReference>
<comment type="caution">
    <text evidence="2">The sequence shown here is derived from an EMBL/GenBank/DDBJ whole genome shotgun (WGS) entry which is preliminary data.</text>
</comment>
<evidence type="ECO:0000313" key="2">
    <source>
        <dbReference type="EMBL" id="OHV30487.1"/>
    </source>
</evidence>
<keyword evidence="1" id="KW-0812">Transmembrane</keyword>
<keyword evidence="1" id="KW-0472">Membrane</keyword>
<reference evidence="3" key="1">
    <citation type="submission" date="2016-07" db="EMBL/GenBank/DDBJ databases">
        <title>Sequence Frankia sp. strain CcI1.17.</title>
        <authorList>
            <person name="Ghodhbane-Gtari F."/>
            <person name="Swanson E."/>
            <person name="Gueddou A."/>
            <person name="Morris K."/>
            <person name="Hezbri K."/>
            <person name="Ktari A."/>
            <person name="Nouioui I."/>
            <person name="Abebe-Akele F."/>
            <person name="Simpson S."/>
            <person name="Thomas K."/>
            <person name="Gtari M."/>
            <person name="Tisa L.S."/>
            <person name="Hurst S."/>
        </authorList>
    </citation>
    <scope>NUCLEOTIDE SEQUENCE [LARGE SCALE GENOMIC DNA]</scope>
    <source>
        <strain evidence="3">Cc1.17</strain>
    </source>
</reference>
<evidence type="ECO:0000256" key="1">
    <source>
        <dbReference type="SAM" id="Phobius"/>
    </source>
</evidence>
<dbReference type="EMBL" id="MBLM01000152">
    <property type="protein sequence ID" value="OHV30487.1"/>
    <property type="molecule type" value="Genomic_DNA"/>
</dbReference>
<protein>
    <recommendedName>
        <fullName evidence="4">Alkaline shock response membrane anchor protein AmaP</fullName>
    </recommendedName>
</protein>
<accession>A0A1S1QA41</accession>
<feature type="transmembrane region" description="Helical" evidence="1">
    <location>
        <begin position="56"/>
        <end position="76"/>
    </location>
</feature>
<name>A0A1S1QA41_9ACTN</name>
<keyword evidence="3" id="KW-1185">Reference proteome</keyword>
<proteinExistence type="predicted"/>
<organism evidence="2 3">
    <name type="scientific">Parafrankia colletiae</name>
    <dbReference type="NCBI Taxonomy" id="573497"/>
    <lineage>
        <taxon>Bacteria</taxon>
        <taxon>Bacillati</taxon>
        <taxon>Actinomycetota</taxon>
        <taxon>Actinomycetes</taxon>
        <taxon>Frankiales</taxon>
        <taxon>Frankiaceae</taxon>
        <taxon>Parafrankia</taxon>
    </lineage>
</organism>
<evidence type="ECO:0008006" key="4">
    <source>
        <dbReference type="Google" id="ProtNLM"/>
    </source>
</evidence>
<evidence type="ECO:0000313" key="3">
    <source>
        <dbReference type="Proteomes" id="UP000179627"/>
    </source>
</evidence>
<dbReference type="AlphaFoldDB" id="A0A1S1QA41"/>
<dbReference type="OrthoDB" id="3213127at2"/>